<dbReference type="EMBL" id="AMZH03019685">
    <property type="protein sequence ID" value="RRT40049.1"/>
    <property type="molecule type" value="Genomic_DNA"/>
</dbReference>
<sequence length="140" mass="15910">MSATSASHSTDSSCAFFSSPQRRFAKLTCLFILFSILFSSTFPLPMPMYLRPYRSRNHHQPRENHASAERIRRSSTPSFLLLSPPVSPGCEIESQVRSVSEGEERQATTRPTAHVSMQQWTDSMASMGKPCRLRHRICLY</sequence>
<reference evidence="2 3" key="1">
    <citation type="journal article" date="2014" name="Agronomy (Basel)">
        <title>A Draft Genome Sequence for Ensete ventricosum, the Drought-Tolerant Tree Against Hunger.</title>
        <authorList>
            <person name="Harrison J."/>
            <person name="Moore K.A."/>
            <person name="Paszkiewicz K."/>
            <person name="Jones T."/>
            <person name="Grant M."/>
            <person name="Ambacheew D."/>
            <person name="Muzemil S."/>
            <person name="Studholme D.J."/>
        </authorList>
    </citation>
    <scope>NUCLEOTIDE SEQUENCE [LARGE SCALE GENOMIC DNA]</scope>
</reference>
<feature type="region of interest" description="Disordered" evidence="1">
    <location>
        <begin position="96"/>
        <end position="115"/>
    </location>
</feature>
<name>A0A426XKL0_ENSVE</name>
<dbReference type="Proteomes" id="UP000287651">
    <property type="component" value="Unassembled WGS sequence"/>
</dbReference>
<accession>A0A426XKL0</accession>
<gene>
    <name evidence="2" type="ORF">B296_00043861</name>
</gene>
<protein>
    <submittedName>
        <fullName evidence="2">Uncharacterized protein</fullName>
    </submittedName>
</protein>
<organism evidence="2 3">
    <name type="scientific">Ensete ventricosum</name>
    <name type="common">Abyssinian banana</name>
    <name type="synonym">Musa ensete</name>
    <dbReference type="NCBI Taxonomy" id="4639"/>
    <lineage>
        <taxon>Eukaryota</taxon>
        <taxon>Viridiplantae</taxon>
        <taxon>Streptophyta</taxon>
        <taxon>Embryophyta</taxon>
        <taxon>Tracheophyta</taxon>
        <taxon>Spermatophyta</taxon>
        <taxon>Magnoliopsida</taxon>
        <taxon>Liliopsida</taxon>
        <taxon>Zingiberales</taxon>
        <taxon>Musaceae</taxon>
        <taxon>Ensete</taxon>
    </lineage>
</organism>
<evidence type="ECO:0000313" key="2">
    <source>
        <dbReference type="EMBL" id="RRT40049.1"/>
    </source>
</evidence>
<evidence type="ECO:0000256" key="1">
    <source>
        <dbReference type="SAM" id="MobiDB-lite"/>
    </source>
</evidence>
<proteinExistence type="predicted"/>
<comment type="caution">
    <text evidence="2">The sequence shown here is derived from an EMBL/GenBank/DDBJ whole genome shotgun (WGS) entry which is preliminary data.</text>
</comment>
<evidence type="ECO:0000313" key="3">
    <source>
        <dbReference type="Proteomes" id="UP000287651"/>
    </source>
</evidence>
<dbReference type="AlphaFoldDB" id="A0A426XKL0"/>